<dbReference type="Proteomes" id="UP000042958">
    <property type="component" value="Unassembled WGS sequence"/>
</dbReference>
<dbReference type="PRINTS" id="PR00469">
    <property type="entry name" value="PNDRDTASEII"/>
</dbReference>
<evidence type="ECO:0000256" key="2">
    <source>
        <dbReference type="ARBA" id="ARBA00010139"/>
    </source>
</evidence>
<dbReference type="EMBL" id="CDHK01000002">
    <property type="protein sequence ID" value="CEJ55705.1"/>
    <property type="molecule type" value="Genomic_DNA"/>
</dbReference>
<dbReference type="PANTHER" id="PTHR42877:SF5">
    <property type="entry name" value="L-ORNITHINE N(5)-MONOOXYGENASE-RELATED"/>
    <property type="match status" value="1"/>
</dbReference>
<dbReference type="Gene3D" id="3.50.50.60">
    <property type="entry name" value="FAD/NAD(P)-binding domain"/>
    <property type="match status" value="2"/>
</dbReference>
<accession>A0A0F7TGN8</accession>
<sequence length="561" mass="63373">MSIDTDVLIIGAGPSGLGMAVQLVRNFGTRNFEIIEKTCDVGGTWFVNSYPGCGCDVPSHFYSFSFAPNPYWSRKFALQPEIHQYLESVVSQYDIRPHVRFHSAVVLAEYDPETATWKVVIEDQRTKRKFQKRCRILISAVGALSVPKKCDIPGTENFKGRLFHSAQWDHEFDYKNKEVICVGNGCSATQFVPVMSTGPNKVKRITQFSRQAHWLSERPNPEYSSTFQFLMRWVPGARRLYRAYLFLMQEKDFAGFHMQNGQSLRNDWIAAATEYIRKNCPAKYRDFIVPDAVIGCKRRVMDTDYLTCLHRNNVELIYDDPIDHITDSGILTKSGRAINCDAIVLANGFETQKPLFPMEIRGQNGQDIADHWLEFADGSPEAYFGTCLSGFPNFFILMGPNTLSGHLSVLYTTECQINFIVRVIRPKLNGLNPSLLPSLLRIEYPESVAVTPMAERKDVSMTDHKAKQLVWATGCTSWFIDPSTGRNTIMFPDWQFKFHLRSIFIPWADFVYKRSPKRSPQEVAVVPQYSLSVAAGGIVLVGALLGLSSLGSFNSSTLAPL</sequence>
<evidence type="ECO:0000256" key="1">
    <source>
        <dbReference type="ARBA" id="ARBA00001974"/>
    </source>
</evidence>
<dbReference type="PANTHER" id="PTHR42877">
    <property type="entry name" value="L-ORNITHINE N(5)-MONOOXYGENASE-RELATED"/>
    <property type="match status" value="1"/>
</dbReference>
<keyword evidence="6" id="KW-1185">Reference proteome</keyword>
<reference evidence="6" key="1">
    <citation type="journal article" date="2015" name="Genome Announc.">
        <title>Draft genome sequence of the fungus Penicillium brasilianum MG11.</title>
        <authorList>
            <person name="Horn F."/>
            <person name="Linde J."/>
            <person name="Mattern D.J."/>
            <person name="Walther G."/>
            <person name="Guthke R."/>
            <person name="Brakhage A.A."/>
            <person name="Valiante V."/>
        </authorList>
    </citation>
    <scope>NUCLEOTIDE SEQUENCE [LARGE SCALE GENOMIC DNA]</scope>
    <source>
        <strain evidence="6">MG11</strain>
    </source>
</reference>
<dbReference type="OrthoDB" id="74360at2759"/>
<evidence type="ECO:0000313" key="5">
    <source>
        <dbReference type="EMBL" id="CEJ55705.1"/>
    </source>
</evidence>
<evidence type="ECO:0000256" key="4">
    <source>
        <dbReference type="ARBA" id="ARBA00022827"/>
    </source>
</evidence>
<evidence type="ECO:0000313" key="6">
    <source>
        <dbReference type="Proteomes" id="UP000042958"/>
    </source>
</evidence>
<dbReference type="InterPro" id="IPR051209">
    <property type="entry name" value="FAD-bind_Monooxygenase_sf"/>
</dbReference>
<name>A0A0F7TGN8_PENBI</name>
<dbReference type="AlphaFoldDB" id="A0A0F7TGN8"/>
<comment type="similarity">
    <text evidence="2">Belongs to the FAD-binding monooxygenase family.</text>
</comment>
<dbReference type="SUPFAM" id="SSF51905">
    <property type="entry name" value="FAD/NAD(P)-binding domain"/>
    <property type="match status" value="2"/>
</dbReference>
<keyword evidence="4" id="KW-0274">FAD</keyword>
<evidence type="ECO:0008006" key="7">
    <source>
        <dbReference type="Google" id="ProtNLM"/>
    </source>
</evidence>
<gene>
    <name evidence="5" type="ORF">PMG11_01943</name>
</gene>
<organism evidence="5 6">
    <name type="scientific">Penicillium brasilianum</name>
    <dbReference type="NCBI Taxonomy" id="104259"/>
    <lineage>
        <taxon>Eukaryota</taxon>
        <taxon>Fungi</taxon>
        <taxon>Dikarya</taxon>
        <taxon>Ascomycota</taxon>
        <taxon>Pezizomycotina</taxon>
        <taxon>Eurotiomycetes</taxon>
        <taxon>Eurotiomycetidae</taxon>
        <taxon>Eurotiales</taxon>
        <taxon>Aspergillaceae</taxon>
        <taxon>Penicillium</taxon>
    </lineage>
</organism>
<comment type="cofactor">
    <cofactor evidence="1">
        <name>FAD</name>
        <dbReference type="ChEBI" id="CHEBI:57692"/>
    </cofactor>
</comment>
<dbReference type="InterPro" id="IPR036188">
    <property type="entry name" value="FAD/NAD-bd_sf"/>
</dbReference>
<keyword evidence="3" id="KW-0285">Flavoprotein</keyword>
<evidence type="ECO:0000256" key="3">
    <source>
        <dbReference type="ARBA" id="ARBA00022630"/>
    </source>
</evidence>
<proteinExistence type="inferred from homology"/>
<dbReference type="Pfam" id="PF13738">
    <property type="entry name" value="Pyr_redox_3"/>
    <property type="match status" value="1"/>
</dbReference>
<protein>
    <recommendedName>
        <fullName evidence="7">Monooxygenase</fullName>
    </recommendedName>
</protein>